<dbReference type="InterPro" id="IPR001669">
    <property type="entry name" value="Arg_repress"/>
</dbReference>
<gene>
    <name evidence="11" type="primary">argR</name>
    <name evidence="14" type="ORF">CKF58_07345</name>
</gene>
<dbReference type="Pfam" id="PF02863">
    <property type="entry name" value="Arg_repressor_C"/>
    <property type="match status" value="1"/>
</dbReference>
<evidence type="ECO:0000256" key="5">
    <source>
        <dbReference type="ARBA" id="ARBA00022490"/>
    </source>
</evidence>
<dbReference type="PANTHER" id="PTHR34471">
    <property type="entry name" value="ARGININE REPRESSOR"/>
    <property type="match status" value="1"/>
</dbReference>
<dbReference type="InterPro" id="IPR036388">
    <property type="entry name" value="WH-like_DNA-bd_sf"/>
</dbReference>
<evidence type="ECO:0000256" key="11">
    <source>
        <dbReference type="HAMAP-Rule" id="MF_00173"/>
    </source>
</evidence>
<evidence type="ECO:0000256" key="4">
    <source>
        <dbReference type="ARBA" id="ARBA00021148"/>
    </source>
</evidence>
<dbReference type="Gene3D" id="3.30.1360.40">
    <property type="match status" value="1"/>
</dbReference>
<evidence type="ECO:0000313" key="14">
    <source>
        <dbReference type="EMBL" id="RIY34965.1"/>
    </source>
</evidence>
<dbReference type="GO" id="GO:0005737">
    <property type="term" value="C:cytoplasm"/>
    <property type="evidence" value="ECO:0007669"/>
    <property type="project" value="UniProtKB-SubCell"/>
</dbReference>
<dbReference type="RefSeq" id="WP_119532489.1">
    <property type="nucleotide sequence ID" value="NZ_JBHSSP010000005.1"/>
</dbReference>
<reference evidence="14 15" key="1">
    <citation type="submission" date="2017-08" db="EMBL/GenBank/DDBJ databases">
        <title>Reclassification of Bisgaard taxon 37 and 44.</title>
        <authorList>
            <person name="Christensen H."/>
        </authorList>
    </citation>
    <scope>NUCLEOTIDE SEQUENCE [LARGE SCALE GENOMIC DNA]</scope>
    <source>
        <strain evidence="14 15">111</strain>
    </source>
</reference>
<keyword evidence="9 11" id="KW-0238">DNA-binding</keyword>
<dbReference type="GO" id="GO:0006526">
    <property type="term" value="P:L-arginine biosynthetic process"/>
    <property type="evidence" value="ECO:0007669"/>
    <property type="project" value="UniProtKB-UniPathway"/>
</dbReference>
<dbReference type="InterPro" id="IPR020899">
    <property type="entry name" value="Arg_repress_C"/>
</dbReference>
<evidence type="ECO:0000256" key="3">
    <source>
        <dbReference type="ARBA" id="ARBA00008316"/>
    </source>
</evidence>
<comment type="subcellular location">
    <subcellularLocation>
        <location evidence="1 11">Cytoplasm</location>
    </subcellularLocation>
</comment>
<dbReference type="OrthoDB" id="7060358at2"/>
<dbReference type="HAMAP" id="MF_00173">
    <property type="entry name" value="Arg_repressor"/>
    <property type="match status" value="1"/>
</dbReference>
<evidence type="ECO:0000256" key="7">
    <source>
        <dbReference type="ARBA" id="ARBA00022605"/>
    </source>
</evidence>
<dbReference type="GO" id="GO:0003677">
    <property type="term" value="F:DNA binding"/>
    <property type="evidence" value="ECO:0007669"/>
    <property type="project" value="UniProtKB-KW"/>
</dbReference>
<evidence type="ECO:0000313" key="15">
    <source>
        <dbReference type="Proteomes" id="UP000265916"/>
    </source>
</evidence>
<protein>
    <recommendedName>
        <fullName evidence="4 11">Arginine repressor</fullName>
    </recommendedName>
</protein>
<evidence type="ECO:0000256" key="2">
    <source>
        <dbReference type="ARBA" id="ARBA00005040"/>
    </source>
</evidence>
<dbReference type="Gene3D" id="1.10.10.10">
    <property type="entry name" value="Winged helix-like DNA-binding domain superfamily/Winged helix DNA-binding domain"/>
    <property type="match status" value="1"/>
</dbReference>
<sequence>MTNKAIKKKLQQNSKKQTIHFSEKDRSLVNVIFDTVSANKFKFVGEILTALQNAGVSINIHKLRRMLNTLNITKVVDSSGEKFYKLTTSQHKLSLESKVESLVVSIDSNQLVIVVKTVIAGAPLVAKICDNVSHELGILGTIAGDDTVLVIPKDCNNTAQVMQGLENLLGLV</sequence>
<evidence type="ECO:0000259" key="12">
    <source>
        <dbReference type="Pfam" id="PF01316"/>
    </source>
</evidence>
<evidence type="ECO:0000256" key="1">
    <source>
        <dbReference type="ARBA" id="ARBA00004496"/>
    </source>
</evidence>
<dbReference type="UniPathway" id="UPA00068"/>
<dbReference type="GO" id="GO:1900079">
    <property type="term" value="P:regulation of arginine biosynthetic process"/>
    <property type="evidence" value="ECO:0007669"/>
    <property type="project" value="UniProtKB-UniRule"/>
</dbReference>
<evidence type="ECO:0000256" key="8">
    <source>
        <dbReference type="ARBA" id="ARBA00023015"/>
    </source>
</evidence>
<dbReference type="EMBL" id="NRJG01000160">
    <property type="protein sequence ID" value="RIY34965.1"/>
    <property type="molecule type" value="Genomic_DNA"/>
</dbReference>
<organism evidence="14 15">
    <name type="scientific">Psittacicella hinzii</name>
    <dbReference type="NCBI Taxonomy" id="2028575"/>
    <lineage>
        <taxon>Bacteria</taxon>
        <taxon>Pseudomonadati</taxon>
        <taxon>Pseudomonadota</taxon>
        <taxon>Gammaproteobacteria</taxon>
        <taxon>Pasteurellales</taxon>
        <taxon>Psittacicellaceae</taxon>
        <taxon>Psittacicella</taxon>
    </lineage>
</organism>
<dbReference type="InterPro" id="IPR020900">
    <property type="entry name" value="Arg_repress_DNA-bd"/>
</dbReference>
<comment type="function">
    <text evidence="11">Regulates arginine biosynthesis genes.</text>
</comment>
<dbReference type="GO" id="GO:0003700">
    <property type="term" value="F:DNA-binding transcription factor activity"/>
    <property type="evidence" value="ECO:0007669"/>
    <property type="project" value="UniProtKB-UniRule"/>
</dbReference>
<dbReference type="GO" id="GO:0051259">
    <property type="term" value="P:protein complex oligomerization"/>
    <property type="evidence" value="ECO:0007669"/>
    <property type="project" value="InterPro"/>
</dbReference>
<dbReference type="PRINTS" id="PR01467">
    <property type="entry name" value="ARGREPRESSOR"/>
</dbReference>
<accession>A0A3A1YBC0</accession>
<dbReference type="Pfam" id="PF01316">
    <property type="entry name" value="Arg_repressor"/>
    <property type="match status" value="1"/>
</dbReference>
<dbReference type="InterPro" id="IPR036251">
    <property type="entry name" value="Arg_repress_C_sf"/>
</dbReference>
<keyword evidence="10 11" id="KW-0804">Transcription</keyword>
<keyword evidence="8 11" id="KW-0805">Transcription regulation</keyword>
<dbReference type="SUPFAM" id="SSF46785">
    <property type="entry name" value="Winged helix' DNA-binding domain"/>
    <property type="match status" value="1"/>
</dbReference>
<dbReference type="GO" id="GO:0034618">
    <property type="term" value="F:arginine binding"/>
    <property type="evidence" value="ECO:0007669"/>
    <property type="project" value="InterPro"/>
</dbReference>
<feature type="domain" description="Arginine repressor C-terminal" evidence="13">
    <location>
        <begin position="100"/>
        <end position="166"/>
    </location>
</feature>
<feature type="domain" description="Arginine repressor DNA-binding" evidence="12">
    <location>
        <begin position="28"/>
        <end position="90"/>
    </location>
</feature>
<evidence type="ECO:0000256" key="6">
    <source>
        <dbReference type="ARBA" id="ARBA00022571"/>
    </source>
</evidence>
<keyword evidence="6 11" id="KW-0055">Arginine biosynthesis</keyword>
<evidence type="ECO:0000256" key="9">
    <source>
        <dbReference type="ARBA" id="ARBA00023125"/>
    </source>
</evidence>
<name>A0A3A1YBC0_9GAMM</name>
<comment type="similarity">
    <text evidence="3 11">Belongs to the ArgR family.</text>
</comment>
<dbReference type="Proteomes" id="UP000265916">
    <property type="component" value="Unassembled WGS sequence"/>
</dbReference>
<keyword evidence="15" id="KW-1185">Reference proteome</keyword>
<keyword evidence="5 11" id="KW-0963">Cytoplasm</keyword>
<dbReference type="SUPFAM" id="SSF55252">
    <property type="entry name" value="C-terminal domain of arginine repressor"/>
    <property type="match status" value="1"/>
</dbReference>
<dbReference type="InterPro" id="IPR036390">
    <property type="entry name" value="WH_DNA-bd_sf"/>
</dbReference>
<evidence type="ECO:0000256" key="10">
    <source>
        <dbReference type="ARBA" id="ARBA00023163"/>
    </source>
</evidence>
<dbReference type="AlphaFoldDB" id="A0A3A1YBC0"/>
<dbReference type="PANTHER" id="PTHR34471:SF1">
    <property type="entry name" value="ARGININE REPRESSOR"/>
    <property type="match status" value="1"/>
</dbReference>
<proteinExistence type="inferred from homology"/>
<comment type="caution">
    <text evidence="14">The sequence shown here is derived from an EMBL/GenBank/DDBJ whole genome shotgun (WGS) entry which is preliminary data.</text>
</comment>
<keyword evidence="7 11" id="KW-0028">Amino-acid biosynthesis</keyword>
<comment type="pathway">
    <text evidence="2 11">Amino-acid biosynthesis; L-arginine biosynthesis [regulation].</text>
</comment>
<evidence type="ECO:0000259" key="13">
    <source>
        <dbReference type="Pfam" id="PF02863"/>
    </source>
</evidence>
<keyword evidence="11" id="KW-0678">Repressor</keyword>